<dbReference type="PANTHER" id="PTHR34137:SF1">
    <property type="entry name" value="EXODEOXYRIBONUCLEASE 7 SMALL SUBUNIT"/>
    <property type="match status" value="1"/>
</dbReference>
<dbReference type="Proteomes" id="UP000553981">
    <property type="component" value="Unassembled WGS sequence"/>
</dbReference>
<dbReference type="GO" id="GO:0008855">
    <property type="term" value="F:exodeoxyribonuclease VII activity"/>
    <property type="evidence" value="ECO:0007669"/>
    <property type="project" value="UniProtKB-UniRule"/>
</dbReference>
<evidence type="ECO:0000256" key="3">
    <source>
        <dbReference type="ARBA" id="ARBA00022722"/>
    </source>
</evidence>
<dbReference type="RefSeq" id="WP_169761492.1">
    <property type="nucleotide sequence ID" value="NZ_CAMYEK010000021.1"/>
</dbReference>
<keyword evidence="4 8" id="KW-0378">Hydrolase</keyword>
<dbReference type="PANTHER" id="PTHR34137">
    <property type="entry name" value="EXODEOXYRIBONUCLEASE 7 SMALL SUBUNIT"/>
    <property type="match status" value="1"/>
</dbReference>
<keyword evidence="2" id="KW-0963">Cytoplasm</keyword>
<keyword evidence="5" id="KW-0269">Exonuclease</keyword>
<keyword evidence="3" id="KW-0540">Nuclease</keyword>
<dbReference type="NCBIfam" id="TIGR01280">
    <property type="entry name" value="xseB"/>
    <property type="match status" value="1"/>
</dbReference>
<evidence type="ECO:0000313" key="8">
    <source>
        <dbReference type="EMBL" id="NMW87338.1"/>
    </source>
</evidence>
<feature type="region of interest" description="Disordered" evidence="7">
    <location>
        <begin position="1"/>
        <end position="28"/>
    </location>
</feature>
<dbReference type="GO" id="GO:0005829">
    <property type="term" value="C:cytosol"/>
    <property type="evidence" value="ECO:0007669"/>
    <property type="project" value="TreeGrafter"/>
</dbReference>
<organism evidence="8 9">
    <name type="scientific">Mobiluncus curtisii</name>
    <dbReference type="NCBI Taxonomy" id="2051"/>
    <lineage>
        <taxon>Bacteria</taxon>
        <taxon>Bacillati</taxon>
        <taxon>Actinomycetota</taxon>
        <taxon>Actinomycetes</taxon>
        <taxon>Actinomycetales</taxon>
        <taxon>Actinomycetaceae</taxon>
        <taxon>Mobiluncus</taxon>
    </lineage>
</organism>
<evidence type="ECO:0000256" key="5">
    <source>
        <dbReference type="ARBA" id="ARBA00022839"/>
    </source>
</evidence>
<evidence type="ECO:0000256" key="1">
    <source>
        <dbReference type="ARBA" id="ARBA00009998"/>
    </source>
</evidence>
<dbReference type="GO" id="GO:0006308">
    <property type="term" value="P:DNA catabolic process"/>
    <property type="evidence" value="ECO:0007669"/>
    <property type="project" value="UniProtKB-UniRule"/>
</dbReference>
<dbReference type="GO" id="GO:0009318">
    <property type="term" value="C:exodeoxyribonuclease VII complex"/>
    <property type="evidence" value="ECO:0007669"/>
    <property type="project" value="UniProtKB-UniRule"/>
</dbReference>
<proteinExistence type="inferred from homology"/>
<dbReference type="NCBIfam" id="NF002139">
    <property type="entry name" value="PRK00977.1-3"/>
    <property type="match status" value="1"/>
</dbReference>
<evidence type="ECO:0000256" key="7">
    <source>
        <dbReference type="SAM" id="MobiDB-lite"/>
    </source>
</evidence>
<evidence type="ECO:0000256" key="2">
    <source>
        <dbReference type="ARBA" id="ARBA00022490"/>
    </source>
</evidence>
<dbReference type="InterPro" id="IPR003761">
    <property type="entry name" value="Exonuc_VII_S"/>
</dbReference>
<dbReference type="AlphaFoldDB" id="A0A7Y0UHH3"/>
<evidence type="ECO:0000256" key="4">
    <source>
        <dbReference type="ARBA" id="ARBA00022801"/>
    </source>
</evidence>
<dbReference type="Gene3D" id="1.10.287.1040">
    <property type="entry name" value="Exonuclease VII, small subunit"/>
    <property type="match status" value="1"/>
</dbReference>
<dbReference type="EMBL" id="JABCUI010000002">
    <property type="protein sequence ID" value="NMW87338.1"/>
    <property type="molecule type" value="Genomic_DNA"/>
</dbReference>
<reference evidence="8 9" key="1">
    <citation type="submission" date="2020-04" db="EMBL/GenBank/DDBJ databases">
        <title>Antimicrobial susceptibility and clonality of vaginal-derived multi-drug resistant Mobiluncus isolates in China.</title>
        <authorList>
            <person name="Zhang X."/>
        </authorList>
    </citation>
    <scope>NUCLEOTIDE SEQUENCE [LARGE SCALE GENOMIC DNA]</scope>
    <source>
        <strain evidence="8 9">19</strain>
    </source>
</reference>
<dbReference type="EC" id="3.1.11.6" evidence="6"/>
<accession>A0A7Y0UHH3</accession>
<feature type="compositionally biased region" description="Polar residues" evidence="7">
    <location>
        <begin position="1"/>
        <end position="11"/>
    </location>
</feature>
<dbReference type="SUPFAM" id="SSF116842">
    <property type="entry name" value="XseB-like"/>
    <property type="match status" value="1"/>
</dbReference>
<evidence type="ECO:0000256" key="6">
    <source>
        <dbReference type="NCBIfam" id="TIGR01280"/>
    </source>
</evidence>
<dbReference type="Pfam" id="PF02609">
    <property type="entry name" value="Exonuc_VII_S"/>
    <property type="match status" value="1"/>
</dbReference>
<comment type="caution">
    <text evidence="8">The sequence shown here is derived from an EMBL/GenBank/DDBJ whole genome shotgun (WGS) entry which is preliminary data.</text>
</comment>
<name>A0A7Y0UHH3_9ACTO</name>
<gene>
    <name evidence="8" type="ORF">HHJ67_06170</name>
</gene>
<comment type="similarity">
    <text evidence="1">Belongs to the XseB family.</text>
</comment>
<protein>
    <recommendedName>
        <fullName evidence="6">Exodeoxyribonuclease VII small subunit</fullName>
        <ecNumber evidence="6">3.1.11.6</ecNumber>
    </recommendedName>
</protein>
<sequence length="86" mass="9135">MSESNPQQTANPADGAGTGVSGNEDVTEMSYEAARAELIETVQALENAEAPLEDTLKLWDRGEALASRCQAILDSATARLAERQAQ</sequence>
<dbReference type="InterPro" id="IPR037004">
    <property type="entry name" value="Exonuc_VII_ssu_sf"/>
</dbReference>
<evidence type="ECO:0000313" key="9">
    <source>
        <dbReference type="Proteomes" id="UP000553981"/>
    </source>
</evidence>